<gene>
    <name evidence="2" type="ORF">EAG_15049</name>
</gene>
<organism evidence="3">
    <name type="scientific">Camponotus floridanus</name>
    <name type="common">Florida carpenter ant</name>
    <dbReference type="NCBI Taxonomy" id="104421"/>
    <lineage>
        <taxon>Eukaryota</taxon>
        <taxon>Metazoa</taxon>
        <taxon>Ecdysozoa</taxon>
        <taxon>Arthropoda</taxon>
        <taxon>Hexapoda</taxon>
        <taxon>Insecta</taxon>
        <taxon>Pterygota</taxon>
        <taxon>Neoptera</taxon>
        <taxon>Endopterygota</taxon>
        <taxon>Hymenoptera</taxon>
        <taxon>Apocrita</taxon>
        <taxon>Aculeata</taxon>
        <taxon>Formicoidea</taxon>
        <taxon>Formicidae</taxon>
        <taxon>Formicinae</taxon>
        <taxon>Camponotus</taxon>
    </lineage>
</organism>
<dbReference type="Proteomes" id="UP000000311">
    <property type="component" value="Unassembled WGS sequence"/>
</dbReference>
<reference evidence="2 3" key="1">
    <citation type="journal article" date="2010" name="Science">
        <title>Genomic comparison of the ants Camponotus floridanus and Harpegnathos saltator.</title>
        <authorList>
            <person name="Bonasio R."/>
            <person name="Zhang G."/>
            <person name="Ye C."/>
            <person name="Mutti N.S."/>
            <person name="Fang X."/>
            <person name="Qin N."/>
            <person name="Donahue G."/>
            <person name="Yang P."/>
            <person name="Li Q."/>
            <person name="Li C."/>
            <person name="Zhang P."/>
            <person name="Huang Z."/>
            <person name="Berger S.L."/>
            <person name="Reinberg D."/>
            <person name="Wang J."/>
            <person name="Liebig J."/>
        </authorList>
    </citation>
    <scope>NUCLEOTIDE SEQUENCE [LARGE SCALE GENOMIC DNA]</scope>
    <source>
        <strain evidence="3">C129</strain>
    </source>
</reference>
<proteinExistence type="predicted"/>
<keyword evidence="1" id="KW-0812">Transmembrane</keyword>
<evidence type="ECO:0000313" key="2">
    <source>
        <dbReference type="EMBL" id="EFN61073.1"/>
    </source>
</evidence>
<dbReference type="InParanoid" id="E2AZU4"/>
<keyword evidence="1" id="KW-0472">Membrane</keyword>
<protein>
    <submittedName>
        <fullName evidence="2">Uncharacterized protein</fullName>
    </submittedName>
</protein>
<evidence type="ECO:0000256" key="1">
    <source>
        <dbReference type="SAM" id="Phobius"/>
    </source>
</evidence>
<evidence type="ECO:0000313" key="3">
    <source>
        <dbReference type="Proteomes" id="UP000000311"/>
    </source>
</evidence>
<name>E2AZU4_CAMFO</name>
<dbReference type="AlphaFoldDB" id="E2AZU4"/>
<sequence>MLHNHSGGLPRPYIRVYPPLLFGTVGILVYSRGILEDVATLRRHAPFRKASRKPAYANTSTSTYLVSDFLEILRGNRHCIH</sequence>
<keyword evidence="3" id="KW-1185">Reference proteome</keyword>
<feature type="transmembrane region" description="Helical" evidence="1">
    <location>
        <begin position="16"/>
        <end position="35"/>
    </location>
</feature>
<dbReference type="EMBL" id="GL444277">
    <property type="protein sequence ID" value="EFN61073.1"/>
    <property type="molecule type" value="Genomic_DNA"/>
</dbReference>
<accession>E2AZU4</accession>
<keyword evidence="1" id="KW-1133">Transmembrane helix</keyword>